<dbReference type="AlphaFoldDB" id="A0A418WSU7"/>
<keyword evidence="5" id="KW-1133">Transmembrane helix</keyword>
<evidence type="ECO:0000256" key="1">
    <source>
        <dbReference type="ARBA" id="ARBA00022500"/>
    </source>
</evidence>
<keyword evidence="5" id="KW-0812">Transmembrane</keyword>
<keyword evidence="1" id="KW-0145">Chemotaxis</keyword>
<evidence type="ECO:0000256" key="2">
    <source>
        <dbReference type="ARBA" id="ARBA00029447"/>
    </source>
</evidence>
<keyword evidence="5" id="KW-0472">Membrane</keyword>
<dbReference type="EMBL" id="QYUM01000002">
    <property type="protein sequence ID" value="RJF94277.1"/>
    <property type="molecule type" value="Genomic_DNA"/>
</dbReference>
<reference evidence="8 9" key="1">
    <citation type="submission" date="2018-09" db="EMBL/GenBank/DDBJ databases">
        <authorList>
            <person name="Zhu H."/>
        </authorList>
    </citation>
    <scope>NUCLEOTIDE SEQUENCE [LARGE SCALE GENOMIC DNA]</scope>
    <source>
        <strain evidence="8 9">K2R01-6</strain>
    </source>
</reference>
<dbReference type="SMART" id="SM00283">
    <property type="entry name" value="MA"/>
    <property type="match status" value="1"/>
</dbReference>
<dbReference type="PANTHER" id="PTHR43531:SF11">
    <property type="entry name" value="METHYL-ACCEPTING CHEMOTAXIS PROTEIN 3"/>
    <property type="match status" value="1"/>
</dbReference>
<comment type="similarity">
    <text evidence="2">Belongs to the methyl-accepting chemotaxis (MCP) protein family.</text>
</comment>
<feature type="domain" description="HAMP" evidence="7">
    <location>
        <begin position="208"/>
        <end position="261"/>
    </location>
</feature>
<name>A0A418WSU7_9SPHN</name>
<feature type="coiled-coil region" evidence="4">
    <location>
        <begin position="455"/>
        <end position="482"/>
    </location>
</feature>
<dbReference type="InterPro" id="IPR003660">
    <property type="entry name" value="HAMP_dom"/>
</dbReference>
<dbReference type="InterPro" id="IPR051310">
    <property type="entry name" value="MCP_chemotaxis"/>
</dbReference>
<dbReference type="Pfam" id="PF00672">
    <property type="entry name" value="HAMP"/>
    <property type="match status" value="1"/>
</dbReference>
<gene>
    <name evidence="8" type="ORF">D3876_05765</name>
</gene>
<feature type="transmembrane region" description="Helical" evidence="5">
    <location>
        <begin position="184"/>
        <end position="206"/>
    </location>
</feature>
<keyword evidence="9" id="KW-1185">Reference proteome</keyword>
<keyword evidence="3" id="KW-0807">Transducer</keyword>
<dbReference type="PANTHER" id="PTHR43531">
    <property type="entry name" value="PROTEIN ICFG"/>
    <property type="match status" value="1"/>
</dbReference>
<dbReference type="Pfam" id="PF05227">
    <property type="entry name" value="CHASE3"/>
    <property type="match status" value="1"/>
</dbReference>
<feature type="domain" description="HAMP" evidence="7">
    <location>
        <begin position="277"/>
        <end position="323"/>
    </location>
</feature>
<dbReference type="SUPFAM" id="SSF58104">
    <property type="entry name" value="Methyl-accepting chemotaxis protein (MCP) signaling domain"/>
    <property type="match status" value="1"/>
</dbReference>
<feature type="domain" description="Methyl-accepting transducer" evidence="6">
    <location>
        <begin position="328"/>
        <end position="557"/>
    </location>
</feature>
<evidence type="ECO:0000313" key="8">
    <source>
        <dbReference type="EMBL" id="RJF94277.1"/>
    </source>
</evidence>
<feature type="transmembrane region" description="Helical" evidence="5">
    <location>
        <begin position="12"/>
        <end position="33"/>
    </location>
</feature>
<dbReference type="PROSITE" id="PS50111">
    <property type="entry name" value="CHEMOTAXIS_TRANSDUC_2"/>
    <property type="match status" value="1"/>
</dbReference>
<dbReference type="GO" id="GO:0005886">
    <property type="term" value="C:plasma membrane"/>
    <property type="evidence" value="ECO:0007669"/>
    <property type="project" value="TreeGrafter"/>
</dbReference>
<evidence type="ECO:0000259" key="7">
    <source>
        <dbReference type="PROSITE" id="PS50885"/>
    </source>
</evidence>
<dbReference type="Proteomes" id="UP000286100">
    <property type="component" value="Unassembled WGS sequence"/>
</dbReference>
<dbReference type="GO" id="GO:0006935">
    <property type="term" value="P:chemotaxis"/>
    <property type="evidence" value="ECO:0007669"/>
    <property type="project" value="UniProtKB-KW"/>
</dbReference>
<evidence type="ECO:0000256" key="5">
    <source>
        <dbReference type="SAM" id="Phobius"/>
    </source>
</evidence>
<proteinExistence type="inferred from homology"/>
<evidence type="ECO:0000256" key="4">
    <source>
        <dbReference type="SAM" id="Coils"/>
    </source>
</evidence>
<evidence type="ECO:0000256" key="3">
    <source>
        <dbReference type="PROSITE-ProRule" id="PRU00284"/>
    </source>
</evidence>
<organism evidence="8 9">
    <name type="scientific">Sphingomonas cavernae</name>
    <dbReference type="NCBI Taxonomy" id="2320861"/>
    <lineage>
        <taxon>Bacteria</taxon>
        <taxon>Pseudomonadati</taxon>
        <taxon>Pseudomonadota</taxon>
        <taxon>Alphaproteobacteria</taxon>
        <taxon>Sphingomonadales</taxon>
        <taxon>Sphingomonadaceae</taxon>
        <taxon>Sphingomonas</taxon>
    </lineage>
</organism>
<evidence type="ECO:0000259" key="6">
    <source>
        <dbReference type="PROSITE" id="PS50111"/>
    </source>
</evidence>
<dbReference type="InterPro" id="IPR004089">
    <property type="entry name" value="MCPsignal_dom"/>
</dbReference>
<dbReference type="InterPro" id="IPR007891">
    <property type="entry name" value="CHASE3"/>
</dbReference>
<dbReference type="OrthoDB" id="5292010at2"/>
<dbReference type="GO" id="GO:0007165">
    <property type="term" value="P:signal transduction"/>
    <property type="evidence" value="ECO:0007669"/>
    <property type="project" value="UniProtKB-KW"/>
</dbReference>
<dbReference type="SMART" id="SM00304">
    <property type="entry name" value="HAMP"/>
    <property type="match status" value="2"/>
</dbReference>
<evidence type="ECO:0000313" key="9">
    <source>
        <dbReference type="Proteomes" id="UP000286100"/>
    </source>
</evidence>
<protein>
    <submittedName>
        <fullName evidence="8">HAMP domain-containing protein</fullName>
    </submittedName>
</protein>
<dbReference type="SUPFAM" id="SSF158472">
    <property type="entry name" value="HAMP domain-like"/>
    <property type="match status" value="1"/>
</dbReference>
<comment type="caution">
    <text evidence="8">The sequence shown here is derived from an EMBL/GenBank/DDBJ whole genome shotgun (WGS) entry which is preliminary data.</text>
</comment>
<sequence length="616" mass="65005">MLNSMKIPRKLGWSFLMICVSAAIMMIVFFVNITMIRTSTDQNNLSQSIHAKALALETGLLRQNSQLRGFLVTGDASYLKSYDEGRDEYDRISAELEEQLEDPAQRAAVRKSREETLAWRSKWGDRLIDRVQAGQRDEAQAEVRAAGKAVLVSAAVLPLRDVRDAQVALIEKNSKRQETAIRSATTALILGGIALIGIAITLALMLSRMIAGPITQLTSVMADLAAGKNDIAVPDTARGDELGDMTRAVLIFRDAAVAKQAAEEANAKAEADQKMVVETVSTHLTELAGGNLTAEITRDFPGDYAAVRTNFNAALNALRGLITSVTQATASIRTGSSEIARASEDLARRTESNAASLEETAAAITQMDGRLKAGATAASRTVERADQAISTVGGGRAVADEAVQAMGRVSESAKGIDSVIEGLDKIAFQTRVLAMNAAVEAGRAGDAGRGFAVVADLVSALAMRAEEEAKRARDQLSLTQADIGTAVDAVQKVDGALADISNDVGQVHELLATMAADNQAQSAAITEVSTAIGTMDQATQQNAAMVEETSAAARNLAEEVSVLSEQAREFNVGDVPSATARAAPARFAGTARPLPAAAISALIRPRDSADGDWQAF</sequence>
<dbReference type="PROSITE" id="PS50885">
    <property type="entry name" value="HAMP"/>
    <property type="match status" value="2"/>
</dbReference>
<dbReference type="Gene3D" id="1.10.287.950">
    <property type="entry name" value="Methyl-accepting chemotaxis protein"/>
    <property type="match status" value="1"/>
</dbReference>
<accession>A0A418WSU7</accession>
<dbReference type="InterPro" id="IPR004090">
    <property type="entry name" value="Chemotax_Me-accpt_rcpt"/>
</dbReference>
<dbReference type="PRINTS" id="PR00260">
    <property type="entry name" value="CHEMTRNSDUCR"/>
</dbReference>
<keyword evidence="4" id="KW-0175">Coiled coil</keyword>
<dbReference type="Pfam" id="PF00015">
    <property type="entry name" value="MCPsignal"/>
    <property type="match status" value="1"/>
</dbReference>
<dbReference type="GO" id="GO:0004888">
    <property type="term" value="F:transmembrane signaling receptor activity"/>
    <property type="evidence" value="ECO:0007669"/>
    <property type="project" value="InterPro"/>
</dbReference>
<dbReference type="Gene3D" id="6.10.340.10">
    <property type="match status" value="1"/>
</dbReference>